<keyword evidence="2" id="KW-1185">Reference proteome</keyword>
<evidence type="ECO:0000313" key="1">
    <source>
        <dbReference type="EMBL" id="KAG1530969.1"/>
    </source>
</evidence>
<dbReference type="EMBL" id="JAANIU010011535">
    <property type="protein sequence ID" value="KAG1530969.1"/>
    <property type="molecule type" value="Genomic_DNA"/>
</dbReference>
<dbReference type="Proteomes" id="UP000740926">
    <property type="component" value="Unassembled WGS sequence"/>
</dbReference>
<gene>
    <name evidence="1" type="ORF">G6F50_016975</name>
</gene>
<name>A0A9P7C1F6_9FUNG</name>
<accession>A0A9P7C1F6</accession>
<dbReference type="AlphaFoldDB" id="A0A9P7C1F6"/>
<evidence type="ECO:0000313" key="2">
    <source>
        <dbReference type="Proteomes" id="UP000740926"/>
    </source>
</evidence>
<proteinExistence type="predicted"/>
<reference evidence="1 2" key="1">
    <citation type="journal article" date="2020" name="Microb. Genom.">
        <title>Genetic diversity of clinical and environmental Mucorales isolates obtained from an investigation of mucormycosis cases among solid organ transplant recipients.</title>
        <authorList>
            <person name="Nguyen M.H."/>
            <person name="Kaul D."/>
            <person name="Muto C."/>
            <person name="Cheng S.J."/>
            <person name="Richter R.A."/>
            <person name="Bruno V.M."/>
            <person name="Liu G."/>
            <person name="Beyhan S."/>
            <person name="Sundermann A.J."/>
            <person name="Mounaud S."/>
            <person name="Pasculle A.W."/>
            <person name="Nierman W.C."/>
            <person name="Driscoll E."/>
            <person name="Cumbie R."/>
            <person name="Clancy C.J."/>
            <person name="Dupont C.L."/>
        </authorList>
    </citation>
    <scope>NUCLEOTIDE SEQUENCE [LARGE SCALE GENOMIC DNA]</scope>
    <source>
        <strain evidence="1 2">GL24</strain>
    </source>
</reference>
<comment type="caution">
    <text evidence="1">The sequence shown here is derived from an EMBL/GenBank/DDBJ whole genome shotgun (WGS) entry which is preliminary data.</text>
</comment>
<organism evidence="1 2">
    <name type="scientific">Rhizopus delemar</name>
    <dbReference type="NCBI Taxonomy" id="936053"/>
    <lineage>
        <taxon>Eukaryota</taxon>
        <taxon>Fungi</taxon>
        <taxon>Fungi incertae sedis</taxon>
        <taxon>Mucoromycota</taxon>
        <taxon>Mucoromycotina</taxon>
        <taxon>Mucoromycetes</taxon>
        <taxon>Mucorales</taxon>
        <taxon>Mucorineae</taxon>
        <taxon>Rhizopodaceae</taxon>
        <taxon>Rhizopus</taxon>
    </lineage>
</organism>
<protein>
    <submittedName>
        <fullName evidence="1">Uncharacterized protein</fullName>
    </submittedName>
</protein>
<sequence length="105" mass="10851">MHIEVTGRGPDLVLIHGWALQGGVFAPLPRRHHAAAPAVRGQRHCRGHAAGGEVRLVAGRAVRTACGRDAAEGARAGDDRGHPAFRARRGLATCGGTGGVRAVRA</sequence>